<name>A0A8H2WY43_9AGAM</name>
<proteinExistence type="predicted"/>
<reference evidence="2" key="1">
    <citation type="submission" date="2021-01" db="EMBL/GenBank/DDBJ databases">
        <authorList>
            <person name="Kaushik A."/>
        </authorList>
    </citation>
    <scope>NUCLEOTIDE SEQUENCE</scope>
    <source>
        <strain evidence="2">AG6-10EEA</strain>
    </source>
</reference>
<dbReference type="Proteomes" id="UP000663853">
    <property type="component" value="Unassembled WGS sequence"/>
</dbReference>
<feature type="compositionally biased region" description="Basic and acidic residues" evidence="1">
    <location>
        <begin position="36"/>
        <end position="47"/>
    </location>
</feature>
<dbReference type="EMBL" id="CAJMXA010000043">
    <property type="protein sequence ID" value="CAE6412865.1"/>
    <property type="molecule type" value="Genomic_DNA"/>
</dbReference>
<accession>A0A8H2WY43</accession>
<dbReference type="AlphaFoldDB" id="A0A8H2WY43"/>
<evidence type="ECO:0000313" key="2">
    <source>
        <dbReference type="EMBL" id="CAE6412865.1"/>
    </source>
</evidence>
<protein>
    <submittedName>
        <fullName evidence="2">Uncharacterized protein</fullName>
    </submittedName>
</protein>
<comment type="caution">
    <text evidence="2">The sequence shown here is derived from an EMBL/GenBank/DDBJ whole genome shotgun (WGS) entry which is preliminary data.</text>
</comment>
<evidence type="ECO:0000256" key="1">
    <source>
        <dbReference type="SAM" id="MobiDB-lite"/>
    </source>
</evidence>
<gene>
    <name evidence="2" type="ORF">RDB_LOCUS2739</name>
</gene>
<sequence length="152" mass="17424">MSERLRGRQPNGRDQQRANSRSTDRGTIAGSPNQDKSMEVNDADGKPAKPPPYDAPEPGAYPMLPTHRFMINTEVQYVRIALHSPYVLCVNEKYEPSRNTCFEAARIDRHARDVFRREVQWLDHRARRWIVPALQFDHDSSGYGSATESCRP</sequence>
<organism evidence="2 3">
    <name type="scientific">Rhizoctonia solani</name>
    <dbReference type="NCBI Taxonomy" id="456999"/>
    <lineage>
        <taxon>Eukaryota</taxon>
        <taxon>Fungi</taxon>
        <taxon>Dikarya</taxon>
        <taxon>Basidiomycota</taxon>
        <taxon>Agaricomycotina</taxon>
        <taxon>Agaricomycetes</taxon>
        <taxon>Cantharellales</taxon>
        <taxon>Ceratobasidiaceae</taxon>
        <taxon>Rhizoctonia</taxon>
    </lineage>
</organism>
<evidence type="ECO:0000313" key="3">
    <source>
        <dbReference type="Proteomes" id="UP000663853"/>
    </source>
</evidence>
<feature type="region of interest" description="Disordered" evidence="1">
    <location>
        <begin position="1"/>
        <end position="61"/>
    </location>
</feature>